<dbReference type="CDD" id="cd06262">
    <property type="entry name" value="metallo-hydrolase-like_MBL-fold"/>
    <property type="match status" value="1"/>
</dbReference>
<evidence type="ECO:0000256" key="1">
    <source>
        <dbReference type="ARBA" id="ARBA00001947"/>
    </source>
</evidence>
<dbReference type="InterPro" id="IPR051453">
    <property type="entry name" value="MBL_Glyoxalase_II"/>
</dbReference>
<evidence type="ECO:0000259" key="5">
    <source>
        <dbReference type="SMART" id="SM00849"/>
    </source>
</evidence>
<organism evidence="6">
    <name type="scientific">Baileyella intestinalis</name>
    <dbReference type="NCBI Taxonomy" id="2606709"/>
    <lineage>
        <taxon>Bacteria</taxon>
        <taxon>Bacillati</taxon>
        <taxon>Bacillota</taxon>
        <taxon>Clostridia</taxon>
        <taxon>Peptostreptococcales</taxon>
        <taxon>Anaerovoracaceae</taxon>
        <taxon>Baileyella</taxon>
    </lineage>
</organism>
<name>A0A6A8M8D9_9FIRM</name>
<sequence>MGLKVLRSDNGIFMENTYILLDQDQCLSAVVDPGTINDDLINAIRSTGSLDMIILTHGHADHMAAISEYTALYPEAKIIASSDEKHFLTDPELNNSKSIAGKEVTVEADIYVEDGQVIKFGTHDLRFMKTPGHTPGGMCIYTEGLLFSGDTLFRLSVGRTDLAEADTERLMESISNKLYSLPDETLVYPGHGPETTIGLEKRMNPFV</sequence>
<keyword evidence="3 6" id="KW-0378">Hydrolase</keyword>
<dbReference type="Pfam" id="PF00753">
    <property type="entry name" value="Lactamase_B"/>
    <property type="match status" value="1"/>
</dbReference>
<proteinExistence type="predicted"/>
<evidence type="ECO:0000256" key="2">
    <source>
        <dbReference type="ARBA" id="ARBA00022723"/>
    </source>
</evidence>
<dbReference type="RefSeq" id="WP_154572571.1">
    <property type="nucleotide sequence ID" value="NZ_VUNB01000004.1"/>
</dbReference>
<protein>
    <submittedName>
        <fullName evidence="6">MBL fold metallo-hydrolase</fullName>
    </submittedName>
</protein>
<comment type="cofactor">
    <cofactor evidence="1">
        <name>Zn(2+)</name>
        <dbReference type="ChEBI" id="CHEBI:29105"/>
    </cofactor>
</comment>
<comment type="caution">
    <text evidence="6">The sequence shown here is derived from an EMBL/GenBank/DDBJ whole genome shotgun (WGS) entry which is preliminary data.</text>
</comment>
<evidence type="ECO:0000256" key="3">
    <source>
        <dbReference type="ARBA" id="ARBA00022801"/>
    </source>
</evidence>
<dbReference type="SMART" id="SM00849">
    <property type="entry name" value="Lactamase_B"/>
    <property type="match status" value="1"/>
</dbReference>
<accession>A0A6A8M8D9</accession>
<keyword evidence="2" id="KW-0479">Metal-binding</keyword>
<evidence type="ECO:0000256" key="4">
    <source>
        <dbReference type="ARBA" id="ARBA00022833"/>
    </source>
</evidence>
<dbReference type="AlphaFoldDB" id="A0A6A8M8D9"/>
<dbReference type="InterPro" id="IPR036866">
    <property type="entry name" value="RibonucZ/Hydroxyglut_hydro"/>
</dbReference>
<dbReference type="InterPro" id="IPR001279">
    <property type="entry name" value="Metallo-B-lactamas"/>
</dbReference>
<dbReference type="EMBL" id="VUNB01000004">
    <property type="protein sequence ID" value="MST69103.1"/>
    <property type="molecule type" value="Genomic_DNA"/>
</dbReference>
<dbReference type="SUPFAM" id="SSF56281">
    <property type="entry name" value="Metallo-hydrolase/oxidoreductase"/>
    <property type="match status" value="1"/>
</dbReference>
<dbReference type="GO" id="GO:0046872">
    <property type="term" value="F:metal ion binding"/>
    <property type="evidence" value="ECO:0007669"/>
    <property type="project" value="UniProtKB-KW"/>
</dbReference>
<dbReference type="PANTHER" id="PTHR46233">
    <property type="entry name" value="HYDROXYACYLGLUTATHIONE HYDROLASE GLOC"/>
    <property type="match status" value="1"/>
</dbReference>
<reference evidence="6" key="1">
    <citation type="submission" date="2019-09" db="EMBL/GenBank/DDBJ databases">
        <title>In-depth cultivation of the pig gut microbiome towards novel bacterial diversity and tailored functional studies.</title>
        <authorList>
            <person name="Wylensek D."/>
            <person name="Hitch T.C.A."/>
            <person name="Clavel T."/>
        </authorList>
    </citation>
    <scope>NUCLEOTIDE SEQUENCE</scope>
    <source>
        <strain evidence="6">RF-744-FAT-WT-3</strain>
    </source>
</reference>
<dbReference type="GO" id="GO:0016787">
    <property type="term" value="F:hydrolase activity"/>
    <property type="evidence" value="ECO:0007669"/>
    <property type="project" value="UniProtKB-KW"/>
</dbReference>
<dbReference type="PANTHER" id="PTHR46233:SF3">
    <property type="entry name" value="HYDROXYACYLGLUTATHIONE HYDROLASE GLOC"/>
    <property type="match status" value="1"/>
</dbReference>
<gene>
    <name evidence="6" type="ORF">FYJ66_05785</name>
</gene>
<feature type="domain" description="Metallo-beta-lactamase" evidence="5">
    <location>
        <begin position="14"/>
        <end position="191"/>
    </location>
</feature>
<dbReference type="Gene3D" id="3.60.15.10">
    <property type="entry name" value="Ribonuclease Z/Hydroxyacylglutathione hydrolase-like"/>
    <property type="match status" value="1"/>
</dbReference>
<keyword evidence="4" id="KW-0862">Zinc</keyword>
<evidence type="ECO:0000313" key="6">
    <source>
        <dbReference type="EMBL" id="MST69103.1"/>
    </source>
</evidence>